<gene>
    <name evidence="3" type="ORF">APLA_LOCUS18036</name>
    <name evidence="2" type="ORF">APLA_LOCUS2808</name>
</gene>
<reference evidence="4 5" key="1">
    <citation type="submission" date="2020-04" db="EMBL/GenBank/DDBJ databases">
        <authorList>
            <person name="Wallbank WR R."/>
            <person name="Pardo Diaz C."/>
            <person name="Kozak K."/>
            <person name="Martin S."/>
            <person name="Jiggins C."/>
            <person name="Moest M."/>
            <person name="Warren A I."/>
            <person name="Byers J.R.P. K."/>
            <person name="Montejo-Kovacevich G."/>
            <person name="Yen C E."/>
        </authorList>
    </citation>
    <scope>NUCLEOTIDE SEQUENCE [LARGE SCALE GENOMIC DNA]</scope>
</reference>
<proteinExistence type="predicted"/>
<protein>
    <submittedName>
        <fullName evidence="3">Uncharacterized protein</fullName>
    </submittedName>
</protein>
<dbReference type="EMBL" id="CADEBC010000858">
    <property type="protein sequence ID" value="CAB3261639.1"/>
    <property type="molecule type" value="Genomic_DNA"/>
</dbReference>
<keyword evidence="1" id="KW-0472">Membrane</keyword>
<dbReference type="AlphaFoldDB" id="A0A8S1BWF9"/>
<keyword evidence="4" id="KW-1185">Reference proteome</keyword>
<name>A0A8S1BWF9_ARCPL</name>
<organism evidence="3 4">
    <name type="scientific">Arctia plantaginis</name>
    <name type="common">Wood tiger moth</name>
    <name type="synonym">Phalaena plantaginis</name>
    <dbReference type="NCBI Taxonomy" id="874455"/>
    <lineage>
        <taxon>Eukaryota</taxon>
        <taxon>Metazoa</taxon>
        <taxon>Ecdysozoa</taxon>
        <taxon>Arthropoda</taxon>
        <taxon>Hexapoda</taxon>
        <taxon>Insecta</taxon>
        <taxon>Pterygota</taxon>
        <taxon>Neoptera</taxon>
        <taxon>Endopterygota</taxon>
        <taxon>Lepidoptera</taxon>
        <taxon>Glossata</taxon>
        <taxon>Ditrysia</taxon>
        <taxon>Noctuoidea</taxon>
        <taxon>Erebidae</taxon>
        <taxon>Arctiinae</taxon>
        <taxon>Arctia</taxon>
    </lineage>
</organism>
<evidence type="ECO:0000313" key="5">
    <source>
        <dbReference type="Proteomes" id="UP000494256"/>
    </source>
</evidence>
<comment type="caution">
    <text evidence="3">The sequence shown here is derived from an EMBL/GenBank/DDBJ whole genome shotgun (WGS) entry which is preliminary data.</text>
</comment>
<evidence type="ECO:0000256" key="1">
    <source>
        <dbReference type="SAM" id="Phobius"/>
    </source>
</evidence>
<evidence type="ECO:0000313" key="2">
    <source>
        <dbReference type="EMBL" id="CAB3227136.1"/>
    </source>
</evidence>
<sequence length="177" mass="20121">MGLIQSVFCSATFCAERVLTWTCCAFLLMLLMFSIIMLMVYGISVGYHYAQKELSSFALSSRSTTEPSLLARAEQERPVVRLLAVNRSEVEHAPHPLIEVYETKKPGENIYLEPSQTPMVLLETERPPKEPELSPNERELARRLIGRFRRSRNNTVTAVPFLRPLRNITTTMAFAST</sequence>
<feature type="transmembrane region" description="Helical" evidence="1">
    <location>
        <begin position="30"/>
        <end position="50"/>
    </location>
</feature>
<dbReference type="OrthoDB" id="7357689at2759"/>
<dbReference type="Proteomes" id="UP000494256">
    <property type="component" value="Unassembled WGS sequence"/>
</dbReference>
<evidence type="ECO:0000313" key="4">
    <source>
        <dbReference type="Proteomes" id="UP000494106"/>
    </source>
</evidence>
<dbReference type="Proteomes" id="UP000494106">
    <property type="component" value="Unassembled WGS sequence"/>
</dbReference>
<keyword evidence="1" id="KW-1133">Transmembrane helix</keyword>
<evidence type="ECO:0000313" key="3">
    <source>
        <dbReference type="EMBL" id="CAB3261639.1"/>
    </source>
</evidence>
<accession>A0A8S1BWF9</accession>
<dbReference type="EMBL" id="CADEBD010000276">
    <property type="protein sequence ID" value="CAB3227136.1"/>
    <property type="molecule type" value="Genomic_DNA"/>
</dbReference>
<keyword evidence="1" id="KW-0812">Transmembrane</keyword>